<dbReference type="InterPro" id="IPR050526">
    <property type="entry name" value="Rubredoxin_ET"/>
</dbReference>
<accession>A0A9W7G7F1</accession>
<dbReference type="Proteomes" id="UP001165065">
    <property type="component" value="Unassembled WGS sequence"/>
</dbReference>
<keyword evidence="4" id="KW-0408">Iron</keyword>
<proteinExistence type="predicted"/>
<dbReference type="AlphaFoldDB" id="A0A9W7G7F1"/>
<dbReference type="GO" id="GO:0043448">
    <property type="term" value="P:alkane catabolic process"/>
    <property type="evidence" value="ECO:0007669"/>
    <property type="project" value="TreeGrafter"/>
</dbReference>
<feature type="domain" description="Rubredoxin-like" evidence="6">
    <location>
        <begin position="82"/>
        <end position="136"/>
    </location>
</feature>
<comment type="caution">
    <text evidence="7">The sequence shown here is derived from an EMBL/GenBank/DDBJ whole genome shotgun (WGS) entry which is preliminary data.</text>
</comment>
<dbReference type="SUPFAM" id="SSF57802">
    <property type="entry name" value="Rubredoxin-like"/>
    <property type="match status" value="1"/>
</dbReference>
<dbReference type="PANTHER" id="PTHR47627:SF1">
    <property type="entry name" value="RUBREDOXIN-1-RELATED"/>
    <property type="match status" value="1"/>
</dbReference>
<evidence type="ECO:0000313" key="8">
    <source>
        <dbReference type="Proteomes" id="UP001165065"/>
    </source>
</evidence>
<evidence type="ECO:0000313" key="7">
    <source>
        <dbReference type="EMBL" id="GMI35387.1"/>
    </source>
</evidence>
<dbReference type="GO" id="GO:0009055">
    <property type="term" value="F:electron transfer activity"/>
    <property type="evidence" value="ECO:0007669"/>
    <property type="project" value="TreeGrafter"/>
</dbReference>
<evidence type="ECO:0000256" key="5">
    <source>
        <dbReference type="SAM" id="Phobius"/>
    </source>
</evidence>
<sequence length="183" mass="19865">MKTKILPTNICYERWLKGDHTKFVSLKSTESSEGSSDGAGGEVGEKKVQFSEVIDAEMDAQMRKEQKVAELKAQEVFIRRETGVFNCNNCDYKYVEADGDTAMIGGTNPPGTTFASLPANYRCPTCRSSKDNFSPVIEEIAGFAVNQGYGFGTNSMTGGQKNLLIFGGLGAFFVLFLGGYAMS</sequence>
<keyword evidence="3" id="KW-0249">Electron transport</keyword>
<dbReference type="InterPro" id="IPR024935">
    <property type="entry name" value="Rubredoxin_dom"/>
</dbReference>
<dbReference type="Gene3D" id="2.20.28.10">
    <property type="match status" value="1"/>
</dbReference>
<evidence type="ECO:0000256" key="2">
    <source>
        <dbReference type="ARBA" id="ARBA00022723"/>
    </source>
</evidence>
<keyword evidence="5" id="KW-0472">Membrane</keyword>
<reference evidence="8" key="1">
    <citation type="journal article" date="2023" name="Commun. Biol.">
        <title>Genome analysis of Parmales, the sister group of diatoms, reveals the evolutionary specialization of diatoms from phago-mixotrophs to photoautotrophs.</title>
        <authorList>
            <person name="Ban H."/>
            <person name="Sato S."/>
            <person name="Yoshikawa S."/>
            <person name="Yamada K."/>
            <person name="Nakamura Y."/>
            <person name="Ichinomiya M."/>
            <person name="Sato N."/>
            <person name="Blanc-Mathieu R."/>
            <person name="Endo H."/>
            <person name="Kuwata A."/>
            <person name="Ogata H."/>
        </authorList>
    </citation>
    <scope>NUCLEOTIDE SEQUENCE [LARGE SCALE GENOMIC DNA]</scope>
</reference>
<dbReference type="PANTHER" id="PTHR47627">
    <property type="entry name" value="RUBREDOXIN"/>
    <property type="match status" value="1"/>
</dbReference>
<dbReference type="PROSITE" id="PS50903">
    <property type="entry name" value="RUBREDOXIN_LIKE"/>
    <property type="match status" value="1"/>
</dbReference>
<name>A0A9W7G7F1_9STRA</name>
<dbReference type="GO" id="GO:0005506">
    <property type="term" value="F:iron ion binding"/>
    <property type="evidence" value="ECO:0007669"/>
    <property type="project" value="InterPro"/>
</dbReference>
<dbReference type="OrthoDB" id="6379857at2759"/>
<protein>
    <recommendedName>
        <fullName evidence="6">Rubredoxin-like domain-containing protein</fullName>
    </recommendedName>
</protein>
<evidence type="ECO:0000259" key="6">
    <source>
        <dbReference type="PROSITE" id="PS50903"/>
    </source>
</evidence>
<keyword evidence="1" id="KW-0813">Transport</keyword>
<dbReference type="InterPro" id="IPR024934">
    <property type="entry name" value="Rubredoxin-like_dom"/>
</dbReference>
<evidence type="ECO:0000256" key="4">
    <source>
        <dbReference type="ARBA" id="ARBA00023004"/>
    </source>
</evidence>
<keyword evidence="8" id="KW-1185">Reference proteome</keyword>
<evidence type="ECO:0000256" key="3">
    <source>
        <dbReference type="ARBA" id="ARBA00022982"/>
    </source>
</evidence>
<keyword evidence="5" id="KW-0812">Transmembrane</keyword>
<evidence type="ECO:0000256" key="1">
    <source>
        <dbReference type="ARBA" id="ARBA00022448"/>
    </source>
</evidence>
<organism evidence="7 8">
    <name type="scientific">Triparma columacea</name>
    <dbReference type="NCBI Taxonomy" id="722753"/>
    <lineage>
        <taxon>Eukaryota</taxon>
        <taxon>Sar</taxon>
        <taxon>Stramenopiles</taxon>
        <taxon>Ochrophyta</taxon>
        <taxon>Bolidophyceae</taxon>
        <taxon>Parmales</taxon>
        <taxon>Triparmaceae</taxon>
        <taxon>Triparma</taxon>
    </lineage>
</organism>
<keyword evidence="2" id="KW-0479">Metal-binding</keyword>
<dbReference type="Pfam" id="PF00301">
    <property type="entry name" value="Rubredoxin"/>
    <property type="match status" value="1"/>
</dbReference>
<dbReference type="EMBL" id="BRYA01000906">
    <property type="protein sequence ID" value="GMI35387.1"/>
    <property type="molecule type" value="Genomic_DNA"/>
</dbReference>
<feature type="transmembrane region" description="Helical" evidence="5">
    <location>
        <begin position="163"/>
        <end position="182"/>
    </location>
</feature>
<gene>
    <name evidence="7" type="ORF">TrCOL_g10168</name>
</gene>
<keyword evidence="5" id="KW-1133">Transmembrane helix</keyword>